<sequence length="375" mass="40768">MRGHLGALDYAHAHGCPRDERAIEGAIKAVTSTPCNGSAITAILGHGVVRSSGHPWRSRAIGPFVRARVPLGIRHDPYPGRPSFSDCLRRVRESGCPWAAGTSRALAAHGLLAELRYAHENGCAWDDDTCARAASRGHWDCVRYARDNGCAWPCGDGLMVTAASAGNLATLVALHKCGCPWGTGVTAITAHNGHLACMRYAHENGCPWDENTCTSAAHRGSFECLRYALEHGCPWEPSINFVPHIHGADLATIGRSMRMRTTSDGRKRRPVGVAWMCSRSWPKRGIDSTARLWSGRRSADTSAVSGMRTKMRRSRPIQTRSPKERPRMATSTASICARQRLCMGHDRGEGCHARATPRLRALCAPARLSLLMPSP</sequence>
<name>A0A4D6EJ00_9VIRU</name>
<dbReference type="Proteomes" id="UP001237152">
    <property type="component" value="Segment"/>
</dbReference>
<dbReference type="PANTHER" id="PTHR46586:SF3">
    <property type="entry name" value="ANKYRIN REPEAT-CONTAINING PROTEIN"/>
    <property type="match status" value="1"/>
</dbReference>
<protein>
    <submittedName>
        <fullName evidence="2">Ankyrin repeat domain containing protein</fullName>
    </submittedName>
</protein>
<gene>
    <name evidence="2" type="ORF">pclt_cds_815</name>
</gene>
<dbReference type="InterPro" id="IPR036770">
    <property type="entry name" value="Ankyrin_rpt-contain_sf"/>
</dbReference>
<dbReference type="InterPro" id="IPR052050">
    <property type="entry name" value="SecEffector_AnkRepeat"/>
</dbReference>
<evidence type="ECO:0000313" key="2">
    <source>
        <dbReference type="EMBL" id="QBZ81402.1"/>
    </source>
</evidence>
<dbReference type="SUPFAM" id="SSF48403">
    <property type="entry name" value="Ankyrin repeat"/>
    <property type="match status" value="1"/>
</dbReference>
<dbReference type="EMBL" id="MK174290">
    <property type="protein sequence ID" value="QBZ81402.1"/>
    <property type="molecule type" value="Genomic_DNA"/>
</dbReference>
<feature type="region of interest" description="Disordered" evidence="1">
    <location>
        <begin position="312"/>
        <end position="332"/>
    </location>
</feature>
<evidence type="ECO:0000313" key="3">
    <source>
        <dbReference type="Proteomes" id="UP001237152"/>
    </source>
</evidence>
<evidence type="ECO:0000256" key="1">
    <source>
        <dbReference type="SAM" id="MobiDB-lite"/>
    </source>
</evidence>
<organism evidence="2 3">
    <name type="scientific">Pandoravirus celtis</name>
    <dbReference type="NCBI Taxonomy" id="2568002"/>
    <lineage>
        <taxon>Viruses</taxon>
        <taxon>Pandoravirus</taxon>
    </lineage>
</organism>
<reference evidence="2" key="1">
    <citation type="journal article" date="2019" name="Front. Microbiol.">
        <title>Pandoravirus Celtis Illustrates the Microevolution Processes at Work in the Giant Pandoraviridae Genomes.</title>
        <authorList>
            <person name="Legendre M."/>
            <person name="Alempic J.M."/>
            <person name="Philippe N."/>
            <person name="Lartigue A."/>
            <person name="Jeudy S."/>
            <person name="Poirot O."/>
            <person name="Ta N.T."/>
            <person name="Nin S."/>
            <person name="Coute Y."/>
            <person name="Abergel C."/>
            <person name="Claverie J.M."/>
        </authorList>
    </citation>
    <scope>NUCLEOTIDE SEQUENCE</scope>
</reference>
<dbReference type="PANTHER" id="PTHR46586">
    <property type="entry name" value="ANKYRIN REPEAT-CONTAINING PROTEIN"/>
    <property type="match status" value="1"/>
</dbReference>
<dbReference type="Gene3D" id="1.25.40.20">
    <property type="entry name" value="Ankyrin repeat-containing domain"/>
    <property type="match status" value="1"/>
</dbReference>
<proteinExistence type="predicted"/>
<accession>A0A4D6EJ00</accession>